<name>A0AAD6XE78_9AGAR</name>
<dbReference type="Proteomes" id="UP001218188">
    <property type="component" value="Unassembled WGS sequence"/>
</dbReference>
<feature type="compositionally biased region" description="Acidic residues" evidence="1">
    <location>
        <begin position="147"/>
        <end position="163"/>
    </location>
</feature>
<keyword evidence="3" id="KW-1185">Reference proteome</keyword>
<dbReference type="EMBL" id="JARJCM010000006">
    <property type="protein sequence ID" value="KAJ7044706.1"/>
    <property type="molecule type" value="Genomic_DNA"/>
</dbReference>
<gene>
    <name evidence="2" type="ORF">C8F04DRAFT_1389025</name>
</gene>
<proteinExistence type="predicted"/>
<evidence type="ECO:0000256" key="1">
    <source>
        <dbReference type="SAM" id="MobiDB-lite"/>
    </source>
</evidence>
<evidence type="ECO:0000313" key="2">
    <source>
        <dbReference type="EMBL" id="KAJ7044706.1"/>
    </source>
</evidence>
<protein>
    <submittedName>
        <fullName evidence="2">Uncharacterized protein</fullName>
    </submittedName>
</protein>
<reference evidence="2" key="1">
    <citation type="submission" date="2023-03" db="EMBL/GenBank/DDBJ databases">
        <title>Massive genome expansion in bonnet fungi (Mycena s.s.) driven by repeated elements and novel gene families across ecological guilds.</title>
        <authorList>
            <consortium name="Lawrence Berkeley National Laboratory"/>
            <person name="Harder C.B."/>
            <person name="Miyauchi S."/>
            <person name="Viragh M."/>
            <person name="Kuo A."/>
            <person name="Thoen E."/>
            <person name="Andreopoulos B."/>
            <person name="Lu D."/>
            <person name="Skrede I."/>
            <person name="Drula E."/>
            <person name="Henrissat B."/>
            <person name="Morin E."/>
            <person name="Kohler A."/>
            <person name="Barry K."/>
            <person name="LaButti K."/>
            <person name="Morin E."/>
            <person name="Salamov A."/>
            <person name="Lipzen A."/>
            <person name="Mereny Z."/>
            <person name="Hegedus B."/>
            <person name="Baldrian P."/>
            <person name="Stursova M."/>
            <person name="Weitz H."/>
            <person name="Taylor A."/>
            <person name="Grigoriev I.V."/>
            <person name="Nagy L.G."/>
            <person name="Martin F."/>
            <person name="Kauserud H."/>
        </authorList>
    </citation>
    <scope>NUCLEOTIDE SEQUENCE</scope>
    <source>
        <strain evidence="2">CBHHK200</strain>
    </source>
</reference>
<accession>A0AAD6XE78</accession>
<comment type="caution">
    <text evidence="2">The sequence shown here is derived from an EMBL/GenBank/DDBJ whole genome shotgun (WGS) entry which is preliminary data.</text>
</comment>
<feature type="region of interest" description="Disordered" evidence="1">
    <location>
        <begin position="134"/>
        <end position="163"/>
    </location>
</feature>
<evidence type="ECO:0000313" key="3">
    <source>
        <dbReference type="Proteomes" id="UP001218188"/>
    </source>
</evidence>
<organism evidence="2 3">
    <name type="scientific">Mycena alexandri</name>
    <dbReference type="NCBI Taxonomy" id="1745969"/>
    <lineage>
        <taxon>Eukaryota</taxon>
        <taxon>Fungi</taxon>
        <taxon>Dikarya</taxon>
        <taxon>Basidiomycota</taxon>
        <taxon>Agaricomycotina</taxon>
        <taxon>Agaricomycetes</taxon>
        <taxon>Agaricomycetidae</taxon>
        <taxon>Agaricales</taxon>
        <taxon>Marasmiineae</taxon>
        <taxon>Mycenaceae</taxon>
        <taxon>Mycena</taxon>
    </lineage>
</organism>
<sequence length="316" mass="35656">MTHAIHAEFTSTIGMFRNLSELTIRGYSFHPDFCRTLASLPKLAAMDQLKSLAYLLAGDVRQFNIREIDEDDEQRQEIEKYTPVNLMLLQRYSRRAYPLFPKLERLMFFVKGTEALPFADEHAWRDRRDWETVADGASEAGSGDEITNIEEDEGTEDFGDGDEDDFSELQKIFDLSPQDVEQTKSNSEGGNGCVSVHSPEDETVGQSYEDLELGSFKDFVFYLANNCIPLPHNIRDLTICQIPRAPNDESTVSDPEILSVVKKLGARYPGLNKVLIGLNRCAWERTNGVWKRSGKKAAYSASSSLEILLGIPNSLW</sequence>
<dbReference type="AlphaFoldDB" id="A0AAD6XE78"/>